<name>A0A921N267_9FIRM</name>
<feature type="transmembrane region" description="Helical" evidence="2">
    <location>
        <begin position="12"/>
        <end position="33"/>
    </location>
</feature>
<dbReference type="InterPro" id="IPR045584">
    <property type="entry name" value="Pilin-like"/>
</dbReference>
<reference evidence="3" key="2">
    <citation type="submission" date="2021-09" db="EMBL/GenBank/DDBJ databases">
        <authorList>
            <person name="Gilroy R."/>
        </authorList>
    </citation>
    <scope>NUCLEOTIDE SEQUENCE</scope>
    <source>
        <strain evidence="3">1277</strain>
    </source>
</reference>
<sequence>MIKFEKSKGFTLIELLVSLAIVGTILLAFFKIIDSTNRMNVKNDRDIKALNIAQSEIENLRSQIKEKADNNERELFVYDNSLDSNDKKIEISFDKKNEYFRIYEDADIKYKICLDIKREMVKEDTFNDYIYTINITVQLEDKYFSKKITEINNVKILGIGKNQSS</sequence>
<evidence type="ECO:0000256" key="1">
    <source>
        <dbReference type="SAM" id="Coils"/>
    </source>
</evidence>
<proteinExistence type="predicted"/>
<keyword evidence="2" id="KW-1133">Transmembrane helix</keyword>
<evidence type="ECO:0000256" key="2">
    <source>
        <dbReference type="SAM" id="Phobius"/>
    </source>
</evidence>
<dbReference type="EMBL" id="DYUB01000295">
    <property type="protein sequence ID" value="HJG97297.1"/>
    <property type="molecule type" value="Genomic_DNA"/>
</dbReference>
<dbReference type="AlphaFoldDB" id="A0A921N267"/>
<gene>
    <name evidence="3" type="ORF">K8V90_09370</name>
</gene>
<comment type="caution">
    <text evidence="3">The sequence shown here is derived from an EMBL/GenBank/DDBJ whole genome shotgun (WGS) entry which is preliminary data.</text>
</comment>
<keyword evidence="1" id="KW-0175">Coiled coil</keyword>
<dbReference type="Pfam" id="PF07963">
    <property type="entry name" value="N_methyl"/>
    <property type="match status" value="1"/>
</dbReference>
<dbReference type="InterPro" id="IPR012902">
    <property type="entry name" value="N_methyl_site"/>
</dbReference>
<keyword evidence="2" id="KW-0472">Membrane</keyword>
<dbReference type="NCBIfam" id="TIGR02532">
    <property type="entry name" value="IV_pilin_GFxxxE"/>
    <property type="match status" value="1"/>
</dbReference>
<feature type="coiled-coil region" evidence="1">
    <location>
        <begin position="43"/>
        <end position="74"/>
    </location>
</feature>
<protein>
    <submittedName>
        <fullName evidence="3">Type II secretion system GspH family protein</fullName>
    </submittedName>
</protein>
<dbReference type="SUPFAM" id="SSF54523">
    <property type="entry name" value="Pili subunits"/>
    <property type="match status" value="1"/>
</dbReference>
<accession>A0A921N267</accession>
<organism evidence="3 4">
    <name type="scientific">Romboutsia timonensis</name>
    <dbReference type="NCBI Taxonomy" id="1776391"/>
    <lineage>
        <taxon>Bacteria</taxon>
        <taxon>Bacillati</taxon>
        <taxon>Bacillota</taxon>
        <taxon>Clostridia</taxon>
        <taxon>Peptostreptococcales</taxon>
        <taxon>Peptostreptococcaceae</taxon>
        <taxon>Romboutsia</taxon>
    </lineage>
</organism>
<reference evidence="3" key="1">
    <citation type="journal article" date="2021" name="PeerJ">
        <title>Extensive microbial diversity within the chicken gut microbiome revealed by metagenomics and culture.</title>
        <authorList>
            <person name="Gilroy R."/>
            <person name="Ravi A."/>
            <person name="Getino M."/>
            <person name="Pursley I."/>
            <person name="Horton D.L."/>
            <person name="Alikhan N.F."/>
            <person name="Baker D."/>
            <person name="Gharbi K."/>
            <person name="Hall N."/>
            <person name="Watson M."/>
            <person name="Adriaenssens E.M."/>
            <person name="Foster-Nyarko E."/>
            <person name="Jarju S."/>
            <person name="Secka A."/>
            <person name="Antonio M."/>
            <person name="Oren A."/>
            <person name="Chaudhuri R.R."/>
            <person name="La Ragione R."/>
            <person name="Hildebrand F."/>
            <person name="Pallen M.J."/>
        </authorList>
    </citation>
    <scope>NUCLEOTIDE SEQUENCE</scope>
    <source>
        <strain evidence="3">1277</strain>
    </source>
</reference>
<dbReference type="PROSITE" id="PS00409">
    <property type="entry name" value="PROKAR_NTER_METHYL"/>
    <property type="match status" value="1"/>
</dbReference>
<evidence type="ECO:0000313" key="4">
    <source>
        <dbReference type="Proteomes" id="UP000776700"/>
    </source>
</evidence>
<evidence type="ECO:0000313" key="3">
    <source>
        <dbReference type="EMBL" id="HJG97297.1"/>
    </source>
</evidence>
<keyword evidence="2" id="KW-0812">Transmembrane</keyword>
<dbReference type="Proteomes" id="UP000776700">
    <property type="component" value="Unassembled WGS sequence"/>
</dbReference>